<evidence type="ECO:0000313" key="5">
    <source>
        <dbReference type="EMBL" id="ORX72522.1"/>
    </source>
</evidence>
<dbReference type="GO" id="GO:0016491">
    <property type="term" value="F:oxidoreductase activity"/>
    <property type="evidence" value="ECO:0007669"/>
    <property type="project" value="UniProtKB-KW"/>
</dbReference>
<dbReference type="EMBL" id="MCFG01000397">
    <property type="protein sequence ID" value="ORX72522.1"/>
    <property type="molecule type" value="Genomic_DNA"/>
</dbReference>
<organism evidence="5 6">
    <name type="scientific">Anaeromyces robustus</name>
    <dbReference type="NCBI Taxonomy" id="1754192"/>
    <lineage>
        <taxon>Eukaryota</taxon>
        <taxon>Fungi</taxon>
        <taxon>Fungi incertae sedis</taxon>
        <taxon>Chytridiomycota</taxon>
        <taxon>Chytridiomycota incertae sedis</taxon>
        <taxon>Neocallimastigomycetes</taxon>
        <taxon>Neocallimastigales</taxon>
        <taxon>Neocallimastigaceae</taxon>
        <taxon>Anaeromyces</taxon>
    </lineage>
</organism>
<dbReference type="InterPro" id="IPR000683">
    <property type="entry name" value="Gfo/Idh/MocA-like_OxRdtase_N"/>
</dbReference>
<evidence type="ECO:0000256" key="2">
    <source>
        <dbReference type="ARBA" id="ARBA00023002"/>
    </source>
</evidence>
<dbReference type="Gene3D" id="3.30.360.10">
    <property type="entry name" value="Dihydrodipicolinate Reductase, domain 2"/>
    <property type="match status" value="1"/>
</dbReference>
<dbReference type="OrthoDB" id="2129491at2759"/>
<dbReference type="InterPro" id="IPR036291">
    <property type="entry name" value="NAD(P)-bd_dom_sf"/>
</dbReference>
<dbReference type="STRING" id="1754192.A0A1Y1WGB7"/>
<gene>
    <name evidence="5" type="ORF">BCR32DRAFT_297254</name>
</gene>
<sequence>MSNSILNVLIVGWGSSAKTFHTPLITSLPNDFKITHVLERKSNNSLKVLPDVTIVRSLEELYDSNANIDLAVITTPNNTHYELTKNLLKHKINTVVEKPFVTSFSQAEELIKLAKENNVIVTAYQNRRWDGDFLTVKELIQNKTLGRIVEYESHFDRYRNFLKNNWKEQDIPGAGIVYDLASHLIDQALCLFGEPTSVYARIMNQRKLEGTITPDSFEIHLNYDNEKDEYSSLLVNLKGSMLIKEEKRIRFIVHGIDGSYIKYGLDVQEDQLKNGLTPLNNSNIFGKEMEEEQWGILSTSNSQGETISKSYQTFTGTYIEFYKNIAEVLHTKDASRLIVKPEEAANVIKVIELAYQSNKTKAAIPF</sequence>
<feature type="domain" description="Gfo/Idh/MocA-like oxidoreductase N-terminal" evidence="3">
    <location>
        <begin position="6"/>
        <end position="123"/>
    </location>
</feature>
<feature type="domain" description="Gfo/Idh/MocA-like oxidoreductase C-terminal" evidence="4">
    <location>
        <begin position="137"/>
        <end position="363"/>
    </location>
</feature>
<dbReference type="PANTHER" id="PTHR43708:SF5">
    <property type="entry name" value="CONSERVED EXPRESSED OXIDOREDUCTASE (EUROFUNG)-RELATED"/>
    <property type="match status" value="1"/>
</dbReference>
<accession>A0A1Y1WGB7</accession>
<comment type="caution">
    <text evidence="5">The sequence shown here is derived from an EMBL/GenBank/DDBJ whole genome shotgun (WGS) entry which is preliminary data.</text>
</comment>
<dbReference type="Pfam" id="PF01408">
    <property type="entry name" value="GFO_IDH_MocA"/>
    <property type="match status" value="1"/>
</dbReference>
<name>A0A1Y1WGB7_9FUNG</name>
<dbReference type="Proteomes" id="UP000193944">
    <property type="component" value="Unassembled WGS sequence"/>
</dbReference>
<protein>
    <submittedName>
        <fullName evidence="5">Oxidoreductase family protein</fullName>
    </submittedName>
</protein>
<dbReference type="SUPFAM" id="SSF51735">
    <property type="entry name" value="NAD(P)-binding Rossmann-fold domains"/>
    <property type="match status" value="1"/>
</dbReference>
<dbReference type="GO" id="GO:0000166">
    <property type="term" value="F:nucleotide binding"/>
    <property type="evidence" value="ECO:0007669"/>
    <property type="project" value="InterPro"/>
</dbReference>
<proteinExistence type="inferred from homology"/>
<dbReference type="PANTHER" id="PTHR43708">
    <property type="entry name" value="CONSERVED EXPRESSED OXIDOREDUCTASE (EUROFUNG)"/>
    <property type="match status" value="1"/>
</dbReference>
<dbReference type="InterPro" id="IPR051317">
    <property type="entry name" value="Gfo/Idh/MocA_oxidoreduct"/>
</dbReference>
<keyword evidence="2" id="KW-0560">Oxidoreductase</keyword>
<dbReference type="AlphaFoldDB" id="A0A1Y1WGB7"/>
<comment type="similarity">
    <text evidence="1">Belongs to the Gfo/Idh/MocA family.</text>
</comment>
<dbReference type="Pfam" id="PF02894">
    <property type="entry name" value="GFO_IDH_MocA_C"/>
    <property type="match status" value="1"/>
</dbReference>
<reference evidence="5 6" key="1">
    <citation type="submission" date="2016-08" db="EMBL/GenBank/DDBJ databases">
        <title>A Parts List for Fungal Cellulosomes Revealed by Comparative Genomics.</title>
        <authorList>
            <consortium name="DOE Joint Genome Institute"/>
            <person name="Haitjema C.H."/>
            <person name="Gilmore S.P."/>
            <person name="Henske J.K."/>
            <person name="Solomon K.V."/>
            <person name="De Groot R."/>
            <person name="Kuo A."/>
            <person name="Mondo S.J."/>
            <person name="Salamov A.A."/>
            <person name="Labutti K."/>
            <person name="Zhao Z."/>
            <person name="Chiniquy J."/>
            <person name="Barry K."/>
            <person name="Brewer H.M."/>
            <person name="Purvine S.O."/>
            <person name="Wright A.T."/>
            <person name="Boxma B."/>
            <person name="Van Alen T."/>
            <person name="Hackstein J.H."/>
            <person name="Baker S.E."/>
            <person name="Grigoriev I.V."/>
            <person name="O'Malley M.A."/>
        </authorList>
    </citation>
    <scope>NUCLEOTIDE SEQUENCE [LARGE SCALE GENOMIC DNA]</scope>
    <source>
        <strain evidence="5 6">S4</strain>
    </source>
</reference>
<evidence type="ECO:0000256" key="1">
    <source>
        <dbReference type="ARBA" id="ARBA00010928"/>
    </source>
</evidence>
<dbReference type="InterPro" id="IPR004104">
    <property type="entry name" value="Gfo/Idh/MocA-like_OxRdtase_C"/>
</dbReference>
<evidence type="ECO:0000259" key="3">
    <source>
        <dbReference type="Pfam" id="PF01408"/>
    </source>
</evidence>
<reference evidence="5 6" key="2">
    <citation type="submission" date="2016-08" db="EMBL/GenBank/DDBJ databases">
        <title>Pervasive Adenine N6-methylation of Active Genes in Fungi.</title>
        <authorList>
            <consortium name="DOE Joint Genome Institute"/>
            <person name="Mondo S.J."/>
            <person name="Dannebaum R.O."/>
            <person name="Kuo R.C."/>
            <person name="Labutti K."/>
            <person name="Haridas S."/>
            <person name="Kuo A."/>
            <person name="Salamov A."/>
            <person name="Ahrendt S.R."/>
            <person name="Lipzen A."/>
            <person name="Sullivan W."/>
            <person name="Andreopoulos W.B."/>
            <person name="Clum A."/>
            <person name="Lindquist E."/>
            <person name="Daum C."/>
            <person name="Ramamoorthy G.K."/>
            <person name="Gryganskyi A."/>
            <person name="Culley D."/>
            <person name="Magnuson J.K."/>
            <person name="James T.Y."/>
            <person name="O'Malley M.A."/>
            <person name="Stajich J.E."/>
            <person name="Spatafora J.W."/>
            <person name="Visel A."/>
            <person name="Grigoriev I.V."/>
        </authorList>
    </citation>
    <scope>NUCLEOTIDE SEQUENCE [LARGE SCALE GENOMIC DNA]</scope>
    <source>
        <strain evidence="5 6">S4</strain>
    </source>
</reference>
<dbReference type="Gene3D" id="3.40.50.720">
    <property type="entry name" value="NAD(P)-binding Rossmann-like Domain"/>
    <property type="match status" value="1"/>
</dbReference>
<evidence type="ECO:0000313" key="6">
    <source>
        <dbReference type="Proteomes" id="UP000193944"/>
    </source>
</evidence>
<evidence type="ECO:0000259" key="4">
    <source>
        <dbReference type="Pfam" id="PF02894"/>
    </source>
</evidence>
<keyword evidence="6" id="KW-1185">Reference proteome</keyword>